<comment type="caution">
    <text evidence="8">The sequence shown here is derived from an EMBL/GenBank/DDBJ whole genome shotgun (WGS) entry which is preliminary data.</text>
</comment>
<dbReference type="InterPro" id="IPR002528">
    <property type="entry name" value="MATE_fam"/>
</dbReference>
<keyword evidence="3" id="KW-1003">Cell membrane</keyword>
<dbReference type="PANTHER" id="PTHR43549:SF2">
    <property type="entry name" value="MULTIDRUG RESISTANCE PROTEIN NORM-RELATED"/>
    <property type="match status" value="1"/>
</dbReference>
<feature type="transmembrane region" description="Helical" evidence="7">
    <location>
        <begin position="100"/>
        <end position="120"/>
    </location>
</feature>
<gene>
    <name evidence="8" type="ORF">IAA84_06310</name>
</gene>
<keyword evidence="4 7" id="KW-0812">Transmembrane</keyword>
<comment type="subcellular location">
    <subcellularLocation>
        <location evidence="1">Cell membrane</location>
        <topology evidence="1">Multi-pass membrane protein</topology>
    </subcellularLocation>
</comment>
<keyword evidence="5 7" id="KW-1133">Transmembrane helix</keyword>
<dbReference type="InterPro" id="IPR052031">
    <property type="entry name" value="Membrane_Transporter-Flippase"/>
</dbReference>
<protein>
    <submittedName>
        <fullName evidence="8">Polysaccharide biosynthesis C-terminal domain-containing protein</fullName>
    </submittedName>
</protein>
<sequence length="315" mass="33590">MGKRSAVLPESYFGAESIGRILLRIAPPVMFAQLIQALYNIVDSYFIGQYSSAGLTALSVIFPVQLIISALAIGTGVGVNTYMARMYALGETDEASRTAGTGMLLALASWVLFALVALALMRPYAQISAGSAAAVDQAVIYGNIVCAGSLGLFLESLWTKVHQANGNMRLPMIAQVAGALTNILLDPLLIFGAGPLPEMGVAGAAYATIAGQFVAAAIVGVKGFRKPPAPRRMGRYIRPIYALGYPSILMQSLYTVYIVVLNVILAGFSDAAVTVLGLYYKMQTFFFIPLSGLQTCIVPVLSYNYAQRAYARSDR</sequence>
<dbReference type="GO" id="GO:0042910">
    <property type="term" value="F:xenobiotic transmembrane transporter activity"/>
    <property type="evidence" value="ECO:0007669"/>
    <property type="project" value="InterPro"/>
</dbReference>
<dbReference type="GO" id="GO:0015297">
    <property type="term" value="F:antiporter activity"/>
    <property type="evidence" value="ECO:0007669"/>
    <property type="project" value="InterPro"/>
</dbReference>
<dbReference type="Pfam" id="PF01554">
    <property type="entry name" value="MatE"/>
    <property type="match status" value="2"/>
</dbReference>
<reference evidence="8" key="1">
    <citation type="submission" date="2020-10" db="EMBL/GenBank/DDBJ databases">
        <authorList>
            <person name="Gilroy R."/>
        </authorList>
    </citation>
    <scope>NUCLEOTIDE SEQUENCE</scope>
    <source>
        <strain evidence="8">13766</strain>
    </source>
</reference>
<organism evidence="8 9">
    <name type="scientific">Candidatus Alectryocaccomicrobium excrementavium</name>
    <dbReference type="NCBI Taxonomy" id="2840668"/>
    <lineage>
        <taxon>Bacteria</taxon>
        <taxon>Bacillati</taxon>
        <taxon>Bacillota</taxon>
        <taxon>Clostridia</taxon>
        <taxon>Candidatus Alectryocaccomicrobium</taxon>
    </lineage>
</organism>
<feature type="transmembrane region" description="Helical" evidence="7">
    <location>
        <begin position="170"/>
        <end position="193"/>
    </location>
</feature>
<reference evidence="8" key="2">
    <citation type="journal article" date="2021" name="PeerJ">
        <title>Extensive microbial diversity within the chicken gut microbiome revealed by metagenomics and culture.</title>
        <authorList>
            <person name="Gilroy R."/>
            <person name="Ravi A."/>
            <person name="Getino M."/>
            <person name="Pursley I."/>
            <person name="Horton D.L."/>
            <person name="Alikhan N.F."/>
            <person name="Baker D."/>
            <person name="Gharbi K."/>
            <person name="Hall N."/>
            <person name="Watson M."/>
            <person name="Adriaenssens E.M."/>
            <person name="Foster-Nyarko E."/>
            <person name="Jarju S."/>
            <person name="Secka A."/>
            <person name="Antonio M."/>
            <person name="Oren A."/>
            <person name="Chaudhuri R.R."/>
            <person name="La Ragione R."/>
            <person name="Hildebrand F."/>
            <person name="Pallen M.J."/>
        </authorList>
    </citation>
    <scope>NUCLEOTIDE SEQUENCE</scope>
    <source>
        <strain evidence="8">13766</strain>
    </source>
</reference>
<dbReference type="PANTHER" id="PTHR43549">
    <property type="entry name" value="MULTIDRUG RESISTANCE PROTEIN YPNP-RELATED"/>
    <property type="match status" value="1"/>
</dbReference>
<feature type="transmembrane region" description="Helical" evidence="7">
    <location>
        <begin position="199"/>
        <end position="221"/>
    </location>
</feature>
<proteinExistence type="predicted"/>
<evidence type="ECO:0000256" key="6">
    <source>
        <dbReference type="ARBA" id="ARBA00023136"/>
    </source>
</evidence>
<dbReference type="GO" id="GO:0005886">
    <property type="term" value="C:plasma membrane"/>
    <property type="evidence" value="ECO:0007669"/>
    <property type="project" value="UniProtKB-SubCell"/>
</dbReference>
<dbReference type="Proteomes" id="UP000824140">
    <property type="component" value="Unassembled WGS sequence"/>
</dbReference>
<dbReference type="EMBL" id="DVJN01000124">
    <property type="protein sequence ID" value="HIS92616.1"/>
    <property type="molecule type" value="Genomic_DNA"/>
</dbReference>
<feature type="transmembrane region" description="Helical" evidence="7">
    <location>
        <begin position="140"/>
        <end position="158"/>
    </location>
</feature>
<evidence type="ECO:0000256" key="1">
    <source>
        <dbReference type="ARBA" id="ARBA00004651"/>
    </source>
</evidence>
<keyword evidence="6 7" id="KW-0472">Membrane</keyword>
<evidence type="ECO:0000256" key="5">
    <source>
        <dbReference type="ARBA" id="ARBA00022989"/>
    </source>
</evidence>
<dbReference type="AlphaFoldDB" id="A0A9D1FZU0"/>
<keyword evidence="2" id="KW-0813">Transport</keyword>
<feature type="transmembrane region" description="Helical" evidence="7">
    <location>
        <begin position="54"/>
        <end position="79"/>
    </location>
</feature>
<evidence type="ECO:0000256" key="4">
    <source>
        <dbReference type="ARBA" id="ARBA00022692"/>
    </source>
</evidence>
<evidence type="ECO:0000313" key="8">
    <source>
        <dbReference type="EMBL" id="HIS92616.1"/>
    </source>
</evidence>
<evidence type="ECO:0000313" key="9">
    <source>
        <dbReference type="Proteomes" id="UP000824140"/>
    </source>
</evidence>
<evidence type="ECO:0000256" key="2">
    <source>
        <dbReference type="ARBA" id="ARBA00022448"/>
    </source>
</evidence>
<evidence type="ECO:0000256" key="7">
    <source>
        <dbReference type="SAM" id="Phobius"/>
    </source>
</evidence>
<accession>A0A9D1FZU0</accession>
<feature type="transmembrane region" description="Helical" evidence="7">
    <location>
        <begin position="285"/>
        <end position="306"/>
    </location>
</feature>
<feature type="transmembrane region" description="Helical" evidence="7">
    <location>
        <begin position="242"/>
        <end position="265"/>
    </location>
</feature>
<feature type="transmembrane region" description="Helical" evidence="7">
    <location>
        <begin position="21"/>
        <end position="42"/>
    </location>
</feature>
<name>A0A9D1FZU0_9FIRM</name>
<evidence type="ECO:0000256" key="3">
    <source>
        <dbReference type="ARBA" id="ARBA00022475"/>
    </source>
</evidence>